<dbReference type="Proteomes" id="UP000345527">
    <property type="component" value="Unassembled WGS sequence"/>
</dbReference>
<reference evidence="6 7" key="1">
    <citation type="journal article" date="2019" name="Syst. Appl. Microbiol.">
        <title>Characterization of Bifidobacterium species in feaces of the Egyptian fruit bat: Description of B. vespertilionis sp. nov. and B. rousetti sp. nov.</title>
        <authorList>
            <person name="Modesto M."/>
            <person name="Satti M."/>
            <person name="Watanabe K."/>
            <person name="Puglisi E."/>
            <person name="Morelli L."/>
            <person name="Huang C.-H."/>
            <person name="Liou J.-S."/>
            <person name="Miyashita M."/>
            <person name="Tamura T."/>
            <person name="Saito S."/>
            <person name="Mori K."/>
            <person name="Huang L."/>
            <person name="Sciavilla P."/>
            <person name="Sandri C."/>
            <person name="Spiezio C."/>
            <person name="Vitali F."/>
            <person name="Cavalieri D."/>
            <person name="Perpetuini G."/>
            <person name="Tofalo R."/>
            <person name="Bonetti A."/>
            <person name="Arita M."/>
            <person name="Mattarelli P."/>
        </authorList>
    </citation>
    <scope>NUCLEOTIDE SEQUENCE [LARGE SCALE GENOMIC DNA]</scope>
    <source>
        <strain evidence="4 7">RST16</strain>
        <strain evidence="5 6">RST8</strain>
    </source>
</reference>
<evidence type="ECO:0000256" key="2">
    <source>
        <dbReference type="SAM" id="MobiDB-lite"/>
    </source>
</evidence>
<dbReference type="InterPro" id="IPR057666">
    <property type="entry name" value="DrpA_SLOG"/>
</dbReference>
<evidence type="ECO:0000256" key="1">
    <source>
        <dbReference type="ARBA" id="ARBA00006525"/>
    </source>
</evidence>
<feature type="compositionally biased region" description="Polar residues" evidence="2">
    <location>
        <begin position="386"/>
        <end position="402"/>
    </location>
</feature>
<dbReference type="GO" id="GO:0009294">
    <property type="term" value="P:DNA-mediated transformation"/>
    <property type="evidence" value="ECO:0007669"/>
    <property type="project" value="InterPro"/>
</dbReference>
<dbReference type="AlphaFoldDB" id="A0A5J5DY29"/>
<comment type="similarity">
    <text evidence="1">Belongs to the DprA/Smf family.</text>
</comment>
<dbReference type="EMBL" id="RZNZ01000003">
    <property type="protein sequence ID" value="KAA8821733.1"/>
    <property type="molecule type" value="Genomic_DNA"/>
</dbReference>
<dbReference type="PANTHER" id="PTHR43022:SF1">
    <property type="entry name" value="PROTEIN SMF"/>
    <property type="match status" value="1"/>
</dbReference>
<feature type="compositionally biased region" description="Low complexity" evidence="2">
    <location>
        <begin position="561"/>
        <end position="573"/>
    </location>
</feature>
<evidence type="ECO:0000259" key="3">
    <source>
        <dbReference type="Pfam" id="PF02481"/>
    </source>
</evidence>
<keyword evidence="7" id="KW-1185">Reference proteome</keyword>
<name>A0A5J5DY29_9BIFI</name>
<dbReference type="PANTHER" id="PTHR43022">
    <property type="entry name" value="PROTEIN SMF"/>
    <property type="match status" value="1"/>
</dbReference>
<comment type="caution">
    <text evidence="5">The sequence shown here is derived from an EMBL/GenBank/DDBJ whole genome shotgun (WGS) entry which is preliminary data.</text>
</comment>
<organism evidence="5 6">
    <name type="scientific">Bifidobacterium vespertilionis</name>
    <dbReference type="NCBI Taxonomy" id="2562524"/>
    <lineage>
        <taxon>Bacteria</taxon>
        <taxon>Bacillati</taxon>
        <taxon>Actinomycetota</taxon>
        <taxon>Actinomycetes</taxon>
        <taxon>Bifidobacteriales</taxon>
        <taxon>Bifidobacteriaceae</taxon>
        <taxon>Bifidobacterium</taxon>
    </lineage>
</organism>
<sequence length="573" mass="60403">MSMEPNDETIARATLAHCMDGPDAMMYAALKGAPSARVLVEALMERRGAPGAAGEGDSYEPVRQDPGRELKDMFMVGAARWGKRADKEDLDRFRDALVRWMQRMDLLPSMRPDALRSLFTWDGSSWLIAPGHPCWPAQLGDLSERISWASPLCLWGRGDETALVSCEAPLAIVGSRGVNDYGREVAHSVAAHAALRGHLIVSGGAYGTDAAAHWGAIAAAERYPDRAGRTVAVFAGGLDHIGPQRNRELFDRILGASGALVTEMSPGTIPEARRFLLRNRVIAALARTVVVAQARLRSGAINTAMWGADLGREVYAAPGLVTEASHAGCNSLIHDGVAVILVDHEDVTELCHADHQPRDPQAEPQDESLPDPANGTPATATGDAGPNTTDAGATAQASQDTLWQAAPESSHPLEEPPGVKPAKAASRRLARGRIPSTKAASRPKPAPPKPTDDQQIVLTAIRSCRRRGMRAGEDEIGAAARRAHPQRAEIGPAWVAGQLGSMELCGLIVRDESGAFKPVERVPSKAASQAQAAVQTASGPGALPVAPKPVAPEPALEHATPEPAAPTPATGSA</sequence>
<feature type="region of interest" description="Disordered" evidence="2">
    <location>
        <begin position="527"/>
        <end position="573"/>
    </location>
</feature>
<dbReference type="Gene3D" id="3.40.50.450">
    <property type="match status" value="1"/>
</dbReference>
<feature type="domain" description="Smf/DprA SLOG" evidence="3">
    <location>
        <begin position="127"/>
        <end position="350"/>
    </location>
</feature>
<evidence type="ECO:0000313" key="5">
    <source>
        <dbReference type="EMBL" id="KAA8824813.1"/>
    </source>
</evidence>
<proteinExistence type="inferred from homology"/>
<feature type="compositionally biased region" description="Low complexity" evidence="2">
    <location>
        <begin position="527"/>
        <end position="545"/>
    </location>
</feature>
<dbReference type="EMBL" id="RZOA01000001">
    <property type="protein sequence ID" value="KAA8824813.1"/>
    <property type="molecule type" value="Genomic_DNA"/>
</dbReference>
<protein>
    <submittedName>
        <fullName evidence="5">DNA-processing protein DprA</fullName>
    </submittedName>
</protein>
<evidence type="ECO:0000313" key="6">
    <source>
        <dbReference type="Proteomes" id="UP000345527"/>
    </source>
</evidence>
<accession>A0A5J5DY29</accession>
<evidence type="ECO:0000313" key="4">
    <source>
        <dbReference type="EMBL" id="KAA8821733.1"/>
    </source>
</evidence>
<evidence type="ECO:0000313" key="7">
    <source>
        <dbReference type="Proteomes" id="UP000374630"/>
    </source>
</evidence>
<dbReference type="InterPro" id="IPR003488">
    <property type="entry name" value="DprA"/>
</dbReference>
<gene>
    <name evidence="5" type="ORF">EM848_00985</name>
    <name evidence="4" type="ORF">EMO90_03690</name>
</gene>
<feature type="region of interest" description="Disordered" evidence="2">
    <location>
        <begin position="355"/>
        <end position="455"/>
    </location>
</feature>
<dbReference type="Pfam" id="PF02481">
    <property type="entry name" value="DNA_processg_A"/>
    <property type="match status" value="1"/>
</dbReference>
<dbReference type="Proteomes" id="UP000374630">
    <property type="component" value="Unassembled WGS sequence"/>
</dbReference>
<dbReference type="OrthoDB" id="9785707at2"/>
<dbReference type="SUPFAM" id="SSF102405">
    <property type="entry name" value="MCP/YpsA-like"/>
    <property type="match status" value="1"/>
</dbReference>